<dbReference type="AlphaFoldDB" id="A0A371HJ49"/>
<comment type="caution">
    <text evidence="1">The sequence shown here is derived from an EMBL/GenBank/DDBJ whole genome shotgun (WGS) entry which is preliminary data.</text>
</comment>
<reference evidence="1" key="1">
    <citation type="submission" date="2018-05" db="EMBL/GenBank/DDBJ databases">
        <title>Draft genome of Mucuna pruriens seed.</title>
        <authorList>
            <person name="Nnadi N.E."/>
            <person name="Vos R."/>
            <person name="Hasami M.H."/>
            <person name="Devisetty U.K."/>
            <person name="Aguiy J.C."/>
        </authorList>
    </citation>
    <scope>NUCLEOTIDE SEQUENCE [LARGE SCALE GENOMIC DNA]</scope>
    <source>
        <strain evidence="1">JCA_2017</strain>
    </source>
</reference>
<dbReference type="Proteomes" id="UP000257109">
    <property type="component" value="Unassembled WGS sequence"/>
</dbReference>
<dbReference type="SUPFAM" id="SSF56672">
    <property type="entry name" value="DNA/RNA polymerases"/>
    <property type="match status" value="1"/>
</dbReference>
<dbReference type="InterPro" id="IPR053134">
    <property type="entry name" value="RNA-dir_DNA_polymerase"/>
</dbReference>
<dbReference type="PANTHER" id="PTHR24559">
    <property type="entry name" value="TRANSPOSON TY3-I GAG-POL POLYPROTEIN"/>
    <property type="match status" value="1"/>
</dbReference>
<dbReference type="STRING" id="157652.A0A371HJ49"/>
<dbReference type="InterPro" id="IPR043502">
    <property type="entry name" value="DNA/RNA_pol_sf"/>
</dbReference>
<dbReference type="PANTHER" id="PTHR24559:SF444">
    <property type="entry name" value="REVERSE TRANSCRIPTASE DOMAIN-CONTAINING PROTEIN"/>
    <property type="match status" value="1"/>
</dbReference>
<accession>A0A371HJ49</accession>
<evidence type="ECO:0000313" key="2">
    <source>
        <dbReference type="Proteomes" id="UP000257109"/>
    </source>
</evidence>
<dbReference type="InterPro" id="IPR043128">
    <property type="entry name" value="Rev_trsase/Diguanyl_cyclase"/>
</dbReference>
<evidence type="ECO:0008006" key="3">
    <source>
        <dbReference type="Google" id="ProtNLM"/>
    </source>
</evidence>
<dbReference type="OrthoDB" id="1928766at2759"/>
<protein>
    <recommendedName>
        <fullName evidence="3">Reverse transcriptase domain-containing protein</fullName>
    </recommendedName>
</protein>
<feature type="non-terminal residue" evidence="1">
    <location>
        <position position="1"/>
    </location>
</feature>
<name>A0A371HJ49_MUCPR</name>
<dbReference type="Gene3D" id="3.10.10.10">
    <property type="entry name" value="HIV Type 1 Reverse Transcriptase, subunit A, domain 1"/>
    <property type="match status" value="1"/>
</dbReference>
<gene>
    <name evidence="1" type="ORF">CR513_13692</name>
</gene>
<organism evidence="1 2">
    <name type="scientific">Mucuna pruriens</name>
    <name type="common">Velvet bean</name>
    <name type="synonym">Dolichos pruriens</name>
    <dbReference type="NCBI Taxonomy" id="157652"/>
    <lineage>
        <taxon>Eukaryota</taxon>
        <taxon>Viridiplantae</taxon>
        <taxon>Streptophyta</taxon>
        <taxon>Embryophyta</taxon>
        <taxon>Tracheophyta</taxon>
        <taxon>Spermatophyta</taxon>
        <taxon>Magnoliopsida</taxon>
        <taxon>eudicotyledons</taxon>
        <taxon>Gunneridae</taxon>
        <taxon>Pentapetalae</taxon>
        <taxon>rosids</taxon>
        <taxon>fabids</taxon>
        <taxon>Fabales</taxon>
        <taxon>Fabaceae</taxon>
        <taxon>Papilionoideae</taxon>
        <taxon>50 kb inversion clade</taxon>
        <taxon>NPAAA clade</taxon>
        <taxon>indigoferoid/millettioid clade</taxon>
        <taxon>Phaseoleae</taxon>
        <taxon>Mucuna</taxon>
    </lineage>
</organism>
<sequence>MTFGIELDAKMIPVMYMVIKAGKSHNVTLRRPMLNIFRVVVLTPHLYMKYPVGDPYYPWDLPSVLEKKKVGRREEEGSKETNKLLVACFIREVWYPTWLANMVMVKKSNGKWRVCTNYTDLNKAFPKDPYPLPSIDQLVDEALGYGLLSFMDAYSRYNQI</sequence>
<keyword evidence="2" id="KW-1185">Reference proteome</keyword>
<dbReference type="EMBL" id="QJKJ01002457">
    <property type="protein sequence ID" value="RDY02799.1"/>
    <property type="molecule type" value="Genomic_DNA"/>
</dbReference>
<evidence type="ECO:0000313" key="1">
    <source>
        <dbReference type="EMBL" id="RDY02799.1"/>
    </source>
</evidence>
<proteinExistence type="predicted"/>
<dbReference type="Gene3D" id="3.30.70.270">
    <property type="match status" value="1"/>
</dbReference>